<evidence type="ECO:0000256" key="1">
    <source>
        <dbReference type="ARBA" id="ARBA00004161"/>
    </source>
</evidence>
<dbReference type="GO" id="GO:0060298">
    <property type="term" value="P:positive regulation of sarcomere organization"/>
    <property type="evidence" value="ECO:0007669"/>
    <property type="project" value="UniProtKB-ARBA"/>
</dbReference>
<evidence type="ECO:0000313" key="11">
    <source>
        <dbReference type="Proteomes" id="UP000183832"/>
    </source>
</evidence>
<feature type="domain" description="Ig-like" evidence="9">
    <location>
        <begin position="6076"/>
        <end position="6112"/>
    </location>
</feature>
<keyword evidence="3" id="KW-0963">Cytoplasm</keyword>
<dbReference type="FunFam" id="2.60.40.10:FF:000612">
    <property type="entry name" value="palladin isoform X1"/>
    <property type="match status" value="1"/>
</dbReference>
<feature type="domain" description="Ig-like" evidence="9">
    <location>
        <begin position="3010"/>
        <end position="3097"/>
    </location>
</feature>
<feature type="domain" description="Ig-like" evidence="9">
    <location>
        <begin position="397"/>
        <end position="486"/>
    </location>
</feature>
<feature type="compositionally biased region" description="Polar residues" evidence="8">
    <location>
        <begin position="60"/>
        <end position="78"/>
    </location>
</feature>
<dbReference type="InterPro" id="IPR003598">
    <property type="entry name" value="Ig_sub2"/>
</dbReference>
<dbReference type="FunFam" id="2.60.40.10:FF:000697">
    <property type="entry name" value="titin isoform X1"/>
    <property type="match status" value="1"/>
</dbReference>
<feature type="compositionally biased region" description="Basic and acidic residues" evidence="8">
    <location>
        <begin position="5246"/>
        <end position="5258"/>
    </location>
</feature>
<feature type="domain" description="Ig-like" evidence="9">
    <location>
        <begin position="908"/>
        <end position="1005"/>
    </location>
</feature>
<evidence type="ECO:0000313" key="10">
    <source>
        <dbReference type="EMBL" id="CRL08289.1"/>
    </source>
</evidence>
<feature type="domain" description="Ig-like" evidence="9">
    <location>
        <begin position="3244"/>
        <end position="3335"/>
    </location>
</feature>
<dbReference type="InterPro" id="IPR003599">
    <property type="entry name" value="Ig_sub"/>
</dbReference>
<dbReference type="FunFam" id="2.60.40.10:FF:000032">
    <property type="entry name" value="palladin isoform X1"/>
    <property type="match status" value="3"/>
</dbReference>
<feature type="region of interest" description="Disordered" evidence="8">
    <location>
        <begin position="1"/>
        <end position="32"/>
    </location>
</feature>
<feature type="compositionally biased region" description="Basic and acidic residues" evidence="8">
    <location>
        <begin position="5056"/>
        <end position="5068"/>
    </location>
</feature>
<feature type="compositionally biased region" description="Basic and acidic residues" evidence="8">
    <location>
        <begin position="4319"/>
        <end position="4337"/>
    </location>
</feature>
<feature type="compositionally biased region" description="Basic and acidic residues" evidence="8">
    <location>
        <begin position="5360"/>
        <end position="5371"/>
    </location>
</feature>
<protein>
    <submittedName>
        <fullName evidence="10">CLUMA_CG021370, isoform A</fullName>
    </submittedName>
</protein>
<feature type="domain" description="Ig-like" evidence="9">
    <location>
        <begin position="5977"/>
        <end position="6065"/>
    </location>
</feature>
<dbReference type="FunFam" id="2.60.40.10:FF:001403">
    <property type="entry name" value="Sallimus, isoform U"/>
    <property type="match status" value="1"/>
</dbReference>
<feature type="compositionally biased region" description="Basic and acidic residues" evidence="8">
    <location>
        <begin position="5436"/>
        <end position="5448"/>
    </location>
</feature>
<comment type="similarity">
    <text evidence="2">Belongs to the protein kinase superfamily. CAMK Ser/Thr protein kinase family.</text>
</comment>
<feature type="domain" description="Ig-like" evidence="9">
    <location>
        <begin position="2070"/>
        <end position="2156"/>
    </location>
</feature>
<feature type="domain" description="Ig-like" evidence="9">
    <location>
        <begin position="6181"/>
        <end position="6271"/>
    </location>
</feature>
<feature type="compositionally biased region" description="Basic and acidic residues" evidence="8">
    <location>
        <begin position="5626"/>
        <end position="5638"/>
    </location>
</feature>
<dbReference type="STRING" id="568069.A0A1J1JB60"/>
<evidence type="ECO:0000259" key="9">
    <source>
        <dbReference type="PROSITE" id="PS50835"/>
    </source>
</evidence>
<feature type="domain" description="Ig-like" evidence="9">
    <location>
        <begin position="4479"/>
        <end position="4567"/>
    </location>
</feature>
<feature type="domain" description="Ig-like" evidence="9">
    <location>
        <begin position="642"/>
        <end position="732"/>
    </location>
</feature>
<feature type="compositionally biased region" description="Basic and acidic residues" evidence="8">
    <location>
        <begin position="5039"/>
        <end position="5049"/>
    </location>
</feature>
<feature type="domain" description="Ig-like" evidence="9">
    <location>
        <begin position="6643"/>
        <end position="6731"/>
    </location>
</feature>
<feature type="region of interest" description="Disordered" evidence="8">
    <location>
        <begin position="4291"/>
        <end position="4337"/>
    </location>
</feature>
<dbReference type="FunFam" id="2.60.40.10:FF:000425">
    <property type="entry name" value="Myosin light chain kinase"/>
    <property type="match status" value="2"/>
</dbReference>
<feature type="domain" description="Ig-like" evidence="9">
    <location>
        <begin position="3382"/>
        <end position="3475"/>
    </location>
</feature>
<dbReference type="FunFam" id="2.60.40.10:FF:000430">
    <property type="entry name" value="Sallimus, isoform P"/>
    <property type="match status" value="2"/>
</dbReference>
<evidence type="ECO:0000256" key="2">
    <source>
        <dbReference type="ARBA" id="ARBA00006692"/>
    </source>
</evidence>
<dbReference type="FunFam" id="2.60.40.10:FF:000962">
    <property type="entry name" value="titin isoform X1"/>
    <property type="match status" value="6"/>
</dbReference>
<feature type="domain" description="Ig-like" evidence="9">
    <location>
        <begin position="496"/>
        <end position="584"/>
    </location>
</feature>
<feature type="domain" description="Ig-like" evidence="9">
    <location>
        <begin position="1590"/>
        <end position="1658"/>
    </location>
</feature>
<dbReference type="Gene3D" id="2.60.40.10">
    <property type="entry name" value="Immunoglobulins"/>
    <property type="match status" value="42"/>
</dbReference>
<feature type="compositionally biased region" description="Basic and acidic residues" evidence="8">
    <location>
        <begin position="5228"/>
        <end position="5239"/>
    </location>
</feature>
<dbReference type="Proteomes" id="UP000183832">
    <property type="component" value="Unassembled WGS sequence"/>
</dbReference>
<dbReference type="InterPro" id="IPR036179">
    <property type="entry name" value="Ig-like_dom_sf"/>
</dbReference>
<dbReference type="GO" id="GO:0045989">
    <property type="term" value="P:positive regulation of striated muscle contraction"/>
    <property type="evidence" value="ECO:0007669"/>
    <property type="project" value="UniProtKB-ARBA"/>
</dbReference>
<feature type="compositionally biased region" description="Basic and acidic residues" evidence="8">
    <location>
        <begin position="5133"/>
        <end position="5144"/>
    </location>
</feature>
<dbReference type="OrthoDB" id="6612025at2759"/>
<feature type="region of interest" description="Disordered" evidence="8">
    <location>
        <begin position="4879"/>
        <end position="5742"/>
    </location>
</feature>
<feature type="domain" description="Ig-like" evidence="9">
    <location>
        <begin position="1189"/>
        <end position="1280"/>
    </location>
</feature>
<feature type="domain" description="Ig-like" evidence="9">
    <location>
        <begin position="1456"/>
        <end position="1543"/>
    </location>
</feature>
<evidence type="ECO:0000256" key="7">
    <source>
        <dbReference type="SAM" id="Coils"/>
    </source>
</evidence>
<feature type="compositionally biased region" description="Basic and acidic residues" evidence="8">
    <location>
        <begin position="5455"/>
        <end position="5466"/>
    </location>
</feature>
<feature type="domain" description="Ig-like" evidence="9">
    <location>
        <begin position="6520"/>
        <end position="6612"/>
    </location>
</feature>
<dbReference type="CDD" id="cd00096">
    <property type="entry name" value="Ig"/>
    <property type="match status" value="6"/>
</dbReference>
<feature type="domain" description="Ig-like" evidence="9">
    <location>
        <begin position="1805"/>
        <end position="1898"/>
    </location>
</feature>
<organism evidence="10 11">
    <name type="scientific">Clunio marinus</name>
    <dbReference type="NCBI Taxonomy" id="568069"/>
    <lineage>
        <taxon>Eukaryota</taxon>
        <taxon>Metazoa</taxon>
        <taxon>Ecdysozoa</taxon>
        <taxon>Arthropoda</taxon>
        <taxon>Hexapoda</taxon>
        <taxon>Insecta</taxon>
        <taxon>Pterygota</taxon>
        <taxon>Neoptera</taxon>
        <taxon>Endopterygota</taxon>
        <taxon>Diptera</taxon>
        <taxon>Nematocera</taxon>
        <taxon>Chironomoidea</taxon>
        <taxon>Chironomidae</taxon>
        <taxon>Clunio</taxon>
    </lineage>
</organism>
<feature type="domain" description="Ig-like" evidence="9">
    <location>
        <begin position="89"/>
        <end position="180"/>
    </location>
</feature>
<feature type="compositionally biased region" description="Basic residues" evidence="8">
    <location>
        <begin position="5791"/>
        <end position="5801"/>
    </location>
</feature>
<feature type="domain" description="Ig-like" evidence="9">
    <location>
        <begin position="1672"/>
        <end position="1762"/>
    </location>
</feature>
<evidence type="ECO:0000256" key="3">
    <source>
        <dbReference type="ARBA" id="ARBA00022490"/>
    </source>
</evidence>
<dbReference type="FunFam" id="2.60.40.10:FF:000119">
    <property type="entry name" value="Sallimus, isoform P"/>
    <property type="match status" value="15"/>
</dbReference>
<feature type="domain" description="Ig-like" evidence="9">
    <location>
        <begin position="3111"/>
        <end position="3202"/>
    </location>
</feature>
<feature type="domain" description="Ig-like" evidence="9">
    <location>
        <begin position="6386"/>
        <end position="6470"/>
    </location>
</feature>
<dbReference type="SUPFAM" id="SSF48726">
    <property type="entry name" value="Immunoglobulin"/>
    <property type="match status" value="41"/>
</dbReference>
<dbReference type="InterPro" id="IPR013783">
    <property type="entry name" value="Ig-like_fold"/>
</dbReference>
<dbReference type="PANTHER" id="PTHR47633">
    <property type="entry name" value="IMMUNOGLOBULIN"/>
    <property type="match status" value="1"/>
</dbReference>
<feature type="domain" description="Ig-like" evidence="9">
    <location>
        <begin position="2469"/>
        <end position="2560"/>
    </location>
</feature>
<name>A0A1J1JB60_9DIPT</name>
<feature type="compositionally biased region" description="Basic and acidic residues" evidence="8">
    <location>
        <begin position="5718"/>
        <end position="5729"/>
    </location>
</feature>
<feature type="domain" description="Ig-like" evidence="9">
    <location>
        <begin position="1055"/>
        <end position="1142"/>
    </location>
</feature>
<sequence length="7002" mass="792207">MSRNQQQVSKQFSSSQEVVQQSQQQQFSSQQRIEQSYSTRQVTQQTQQRVQHGGFVQQQIAGPTTPSQTTASVQYIQQPPSTPTSNYSPPIFEQIFKNARFAQGGNALFEGRLKGTPMPEVSWTRKGSPLFDSSKYRMSYNQTTGEVTLLINHIGPGDEGEYTCRARNAVGEAICSVFIQPEGFAPPQFQQTKKEFTQSTQQQIQQQQQQRLLQQSSSKTQSNGYTFSSVEEEFKVDTFEYRLLREVQFREQITQRYAGETDSQLSNVVDRTLGPVAPPLIQVKPRNSKLIEGSDAVFSMKVSANPKPRMSWFHNGHRIVPSEAKHEMTYSNNQATLRVKNASTSDSGHYTLLAENTQGCVVSSAVLAIEPAQEVRAFTPAVDPYAESNETAKALAPTFVKVYQDRETQEGKMTRFDCRVTGRPYPDVTWYINQVPVNDDATHKILVNESGSHSLMITNVSRYDGGIVTCVARNKSGEVSTQAGLTVLEKEQVVAPKFVERFTTVNVREGEPVRLSARAVGTPVPRITWQKDGAQVIPNDNMYIGVDGGATALDIPQAMASDAGWYQCTAQNVAGSTATRARLFVQTSKQEVAEQRRINFPKPTRVIEPEPPLEPEIIYLRHVERAKPHLAPMEEDRVYPPPQFIIPLRDVTQVEGGKVHFEARIEPVGDPTMRVEWFLNGNMIHASSRANSTFQFGFIALDLISIIIEDSGEYICRVTSSTGVAESRAILRVTQKPAIEKSTQHPSSLEYIQNLEDYSKYQRSESIEESVNQKPHFIRPLQDLGELEEGKNAHFEAQLTPVSDPTMRVEWYKDGRAITASSRITAIFNFGYVSLNIMHLRAEDAGSYTVRAVNRMGEAISTSTIRIITRETVTGDLGIDEQRRHIEQCQQLEAYQQYQNMKFVEEQPESTVRPEFKSPIKDQINIREGGFAHFEARLEPIGDSTLRVEWYKDGKLVEASSRITSFFNFGYVALTIKQVTVHDVGTYTCRAVNAVGEATTQARLTVITKQDIIIESQNQLGLEKIQQLEDSTRYSRTIRHEKQREQEEILMNIKPRFLGPLKGTTKIIEGQRAHFEVRVEPQSDLSMQIEWYHNGQPIMSANRIQTYQDFGYVALDILGVRGEDAGTYTVVARNNLGEAQVSATMLVETRSSIDTSTLHRGTYEKTQRMEDSKFVEPQYNIEEICRSKPYFTTPLSDPQPVNEGRNIHLECKLEPINDPTMKVEWFQNGRPITVGSRIRTYYDFGFVALDIIHASLMDIGEYTVRATNQLGSAHTSACVRVIGERDVVTDTQNEMSLEQIQYLEDASRYRRGTSEDVTIAQAPTFTRPLHNIESVEGTNVHLECRLQPVSDPFMRVDWFVNGVPIKTGHRFRPAHEFDYVALDLLGVYATDSGVYTCQARNQLGEAVTSCSVRIIAKKDLILDSQYPAGLEKIQYLEDTTRYQRNEFEDEVVNIKPRFLTKPKNLEKMREGAHAHFECKLEPVTDPNLKVEWFKNGRPVTIGHRFRPIHDFGYVALDIVDLIAEDTATYTCRAVNMIGSDEISCNLVCKGGAQILTTTQNEVGLEQIQYLEDKSRYQRQEEIEEVSKQAPIFTTSLKNIEIREGQRAHFECRLIPVSDPHLRVEWFHNNEPIKSAIVLDTQHESALQSLRMLEDTSRYQREATQDDIITQAPVFTMPVRDVKINEGQPVHFEARLIPVGDPKLIVQWLRNGIPIEASNRISTMHDFGYVALNMKYANPEDSGTYTCRAINELGQAVTSASLIVQSKAALDLQTQNEGALEKINQLEDHTRYQRREDEDVVVTQPPRFTVNLMGPSNLKEGQSAHFECRIEPYPDPHLKVEWLHNGKPLQTGHRFRTANDFGFAALDILTVYPADTGEYTCRATNRLGKAQSAVKMTVSSRAGIVSETQHEGALEKIQYLEDASRYQRRPDDDQFVAEKPQFGRPLRNANVIEGVPIHLEATLIPVNDPTMKVDWFCNGRPIPVGSRFRTTYDFGFVALDITDAHAEDTGTYMCKAKNAAGEAVTTCAVKVTANKILYLETLDEDRLKKIKELESYQRPQTIEEETAGQKPIFLTPLTSLENLKEGDYAHLECRVEPINDPNLKIEWFMNGKAIRAGHRFRTTHDFGYVALDVLYVYGEDTGTYMCRASNKLGEAVSTCEIKVVNRRSIILDSQHPDGLEKIQKLEAQSRHSRIEVEDQPVSPPRFVTEMHGTSELNEGLTAHFEGQVEPIHDPNLRIEFYHNGKPLQSATRFHTTFDFGYVSLDIQHVIPEDAGEYLVKAVNALGQCKSAVAFKVNAKGSIIYESQRPEGLGKIKELESATPWKRPEAVEPATKQRPVFTQPLQNIDSVPEGKNAHFECRVIPVGDPTLKIEWFRNEKPLEDSSRITTQHDFGYVSMDIAHVRDDDEGVYMCRATNPLGEAVTTASMKINSKSGIIFDTNHPEGMKKIMKLEQPLSARPDEPDKTFEKPIFTQLLTGPTEIWEGQAAHFEARVVPVGDPSLRFEWSVNGQPLKLGTRIKTTHDFGFVTLDITGAVPEDAGVYTCKAINNSGEAVSSISMKVRSRASIIGDSLLPESWEKIQLKEAALNRAPEPFPEAAAQQAPVFIQNLQSHDKLSEGQHIFLEATVEPKADPNLRIEWFKNGVPLTTGARIKSTFDFGLVGMSINSLRSDDSAIYTCKATNLVGEAVSTCTLKVEDRHWLLGETLHPEAMSRISDLEAPRMGKIGTEEPVFESPVFITHLNNVECRENDNAHFECNVEPSKDPTMKIEWFVNGKPLPAAARYKTAYDFGYVSLDIIGAYPEDSGIITCKATNNKGSASTSGSLKCTGGATMFLDTQHPQGKAGLEAVEGTERQIAEKNKRPVTDAEKDYGPPVWIVSVEPEKRLGEAQPLHLEGQVEPKEDPNLKLEWYFNGKLLPHGSRFKFAKDFGFVTFDCTDMYDRDQGIYTCKAFNKKGEAFTTCTVYCSTKEGLIERTQHPKGTEGLEAIQDLEDSLKKSPSGAMEPEDGMAPRFTSEFTPISNIVEGSVAHFEATLVPTGDQSMVIEWFFNGKQIEASHRIRTVYAFGIVILEILGTKIADSGTYTCRATNKYGQAELSVDLGCVDKSAGQPPKFTTQIQNLAGLKDGQSAHFECTLEPVGDPDMKVEWFHNGTPMRHSTRIKPVSDFGYVLLDIAYVQSHDSGEYICKATNKYGEDYTRATIQCFGKSGVFFDTLQPESLARIRELESLGQGGPQAPSSPTGEPPKFTKQITSLDKLVEGQSAHFEARLTPVNDPDLHVEWYWNGKKLPHGHRYRTFHDFGIVILDILYCYEENSGEFECRASNKYGSDSTKATLRCISKANLILDSQLPRGMEGGLEKIQNLEDSHIRDRDERSIERGGKAPVFTVPLSNVDGLREGESSHFEARLTPTDDPKLKVEWFWNGKPLKTGSRFRTFCDFGFVILEISPVYPEDSGEYSCRATNDYGEAVTTCSMKVQGKRSIIYDSQLPKGMEGTIDKIAELEGLGGAPGQPTTEDDSGKPPEFITSPTDLVLGENSLAHFECRLTPINDPSMRVEWYHNGKALWSGSRIKTINDFGFVILEIAGCYQRDGGLYTCKATNKHGEASVSCKLAVKGRQGIIMEPQLPSSFRTGTEAIQKLEENLHKREEISIDDETPNPPRFIIEIKDNVDIPEGGPLHFDCRVEPVNDPTLRIDWYHNGRPFATGSRVHMLNDFGFIALDMDYIYVRDSGVYECRATNKWGSASTIAKVTVKSKTNIVTDSQLPEGMTAEKLKELERGPVAEAPKDDRTFGPPKFITHIQSLTVDESDPVRFECRVEPKEDPRLRIEWYRNGKPLPSGHRFRTLYDMGFISLDVLYVYAEDSGEYVCRAVNDFGEDTTKAFVTCKKLPNIILHNQVPKGMQKSETFMQMEATIKKYTTEIFLTEDDLFDPDRKQPPRFVTQIQTQDKLVEMQDTKFECQLAPVGDPNMRVEWFFNGKPLPFKNRFTPIYDFGYVAMIFGWVYPEDSGEYLCRATNLYGMDETRAFIKTTGKPGIIYDSQLPKGMKSLKQIREIEAYLNRVPEERVEKEKEKMKPTFVLSPDPVTVEEGEWARFCCRVTGHPRPRVMWLINGHTVVNGQRYKLSYDGMYHFDIPKSRQYDTGKIEVIARNSAGEAITSTELQVVSRKDDYRAILKNSPRPWYDYDLVAYQKERNVTDLEKTFDDRYQHLQEHGGIDLNAVHLKAKVIKPDQPDWQKTVKSKKNEDYYTKLQELENEQLLKEQRTREQNHQFAIPGDAVGKTSLAKGMASQYEKQIDQSDEVNGQVDGPPRARILPDPSESTVHGKEIHVSKQKQTQKERIGDKEITRKITATETTEMEHKGTTQERVVDGPVKPSVPPVFTKKIQPCRVFENEQARFEVEFDGEPMPKVKWFRENFQINNSNDFQIHTFGTKSVLIMRQVFVEDSAVFAVVIENRGGTAKCSANLVVEEKKSKGRTGGPIPPSFLTTIQDTSVIAGQLARFDARISGTKPLDVYWLKNGKKIAPNIKYKILEEDNVFTLLIIETYQEDSGKYECVAINSGGEARCDAVCSVEVPPSPKVEKPTTPGAQKKPIITEPLKDQKTSEGQTVVFKTKAVGKPVPVAQWYKGDKIIKPSKYFQMNKERDYYSLKISEAFPEDEGVYKCMKTEGNTVSLLITNTYEEDSGVFTCRITNSVGQVETSAKLIVKKRKTVTKRISAEKIGKQSSNYGDEVDTTVSQRIENQSDTQFIGSGASKESVQDADILLIGDETLPWRQNRIKPWNEQSIQLKKPPRQLKEIPKEQLETVDLKPSKIQKGLIEKPKLDEVNLKPQFKSFEEENLLKAEDIEDSPLMQALQEHHETEAERRKRIYKEKYGDQEDLNILHLKKEEEIEEKDDQDRSKYTPWRQPKANEEDTKEHDTSKVAETLPWRRGKKEKPLEEVPEEKTWPSGKRRPIQTEPVEDVKLKPIPKKPVQEETKPEEVSLKPIPRKPFSETTSEQEPQEETLDLPQKPSEATEEPQKAPWQRATEEPQKAPWQRGKKQKPQEEVPEEKTWPSGKRRPIETEPVEDVKLKPIPKKPVQEETKPEEVSLKPIPKKPISEIPSEQEPQEETLDLPQKPSEATEEPQKAPWRRGKKEKPQEEVPEEKTWPSGKRRPIETEPVEDVKLKPIPRKPVQEVAKPEEVSLKPIPKKPFSETPSEQESQEETSDLPQKPSEAIEEPQKAPWRRGKKEKPQEEVPEEKTWPSGKRRPIEAEPVEDVKLKPIPRKPVQEETKPEEVSLKPIPKKPISETPSEQESQEETSDLPQKPSEATEEPQKAPWQRGKKQKPQEEVPEEKTWPSGKRRPIETEPVEDVKFKPIPKKPVQEETKPEEVSLKPIPKKPFSEIPSEQEPQEEISDLPQKPSEAIEEHQKAPWQRGKKQKPQEEVPEEKTWPSGKRRPIETEPVEDVKLKPIPKKPVQEETKPEEVSLKPIPRKPFSETTSEQEPQEEALDLPQKPSEATEEPRKAPWQRGKKEKPQEEVPEEKTWPSGKRRPIETEPVEDVKLKPIPKKPVQEETKPEEVSLKPIPKKPFSETPSEQEPQEETSDLPQKPSEAIEEPQKAPWRRGKKEKPQEEVPEEKTWPSSKRRPIETEPVEDVKLKPIPKKPVQEETKPEEVSLKPIPKKPFSETPSEQEEALDLPQKPSEATEEPQKAPWRRGKKEKPQEEVPEEQTWPSGKRRPIETESVEDVKLTPVPRNELTETIAPVVEEEELTEGVPKDEEEVVILEPEILDEELSEPEIEKDEIVEQVTEKRRRRRKHKEKSQKAQQVDGDNEEIKEQSIEVPEKVKPKKEKRVAFREELSTIEILSDSNDEPLENYKDNLELETASLKPSLKKPKKLESKELEEVVDDREFKKDTQVTATSQAVRKLHKKILFDDSQPIPELEIISQKRLLEGLNKIADENIIEEKLLKESKTQISSKSLLEKSQVKTSVANIKPPKFIQKLQPVISEPEKSVVLQGEVDGQPFPDIKWFFNENELSNSEHYEMIAEKKNVLLKINQVKESDIGIYTCQAINPGGVATSRTNVIVQEPEEIGVAPTFITPLKITVPEDKDKAVVTCQVHGIPKPTVKWYKEDLEVVPSTDIQTIYDEETGYVTLEVFNPETNVPVNYIIKAENNFGKAIGKANVFIQSIIIEKKAEIRAPKILTPLQAQVLKSLSTLKFECKYDGLPTPTIKWIKNGKDLIIDENTTIETIDYTSKLEVRNINKKNGGKYEIIVTNKAGEAKSSGSVVVSDAQETEKVKAPRFVEPLTPKTVTEAEVVILEATVEAFPTASFQWFYNNTPIVSSHETRIATTENKSILIIETFKPTHVGSYTCRAENVAGSVTSTATVNLLQPFETEEVEEFISPRFIEKIESARVMDGEKLVLTAKIQGMPIPKVEWQHNGDTVNESKDIFTQQDNSGLCILTINEVFPEDAGEYACIATNKIGEAISRCIVSVDAYEYVQDSEITGPTVQSGSEEDLLEKTLSQLSPDESLSHPFAPKIVKKLPQKVVSQDKQMMKFEVKVVGHPKPDVKWYKESEEIVPSEEFQVENLDDGTSILIINDVYPDDTGEIKCEAYNSVGTAETTTQFVVEEIIGTKEYRKPEWVSEMEEMQEALNAAYTLPSFDTEPKNVRTIVGAKAKFKLIFSGNPTPAIIWYHNNKALTHGERFKILTKENKSTLIIKSVETDDFGYYVCKALNNSGEILTRAKLTESSKAYMTQEEVEENRQKIEKKYASKKAKITRKALLTEGKSSSSVNVEATVDSMPSRTSRTFTTKSENVHAEASFKTKHVNIPKEIRKEDVSSELTITKHENVMVQQIETTFIKETEHKLCEQMITITNHSDIDSLKNSNEVNQIIERFKNKEFSSKMSSIKDLATISVISQKGISTEEIENLFRLNFFPDLKTPESQSAIVQLLERHGQASLVSEELSGNTENEEDFVATAGFRAFLKLIKSESVNVEEIVLSLCPEDFNSCNWKEDISK</sequence>
<feature type="compositionally biased region" description="Low complexity" evidence="8">
    <location>
        <begin position="1"/>
        <end position="31"/>
    </location>
</feature>
<feature type="domain" description="Ig-like" evidence="9">
    <location>
        <begin position="3657"/>
        <end position="3750"/>
    </location>
</feature>
<gene>
    <name evidence="10" type="primary">putative Titin</name>
    <name evidence="10" type="ORF">CLUMA_CG021370</name>
</gene>
<feature type="compositionally biased region" description="Basic and acidic residues" evidence="8">
    <location>
        <begin position="5608"/>
        <end position="5619"/>
    </location>
</feature>
<feature type="domain" description="Ig-like" evidence="9">
    <location>
        <begin position="775"/>
        <end position="866"/>
    </location>
</feature>
<feature type="compositionally biased region" description="Basic and acidic residues" evidence="8">
    <location>
        <begin position="5513"/>
        <end position="5524"/>
    </location>
</feature>
<dbReference type="GO" id="GO:0040017">
    <property type="term" value="P:positive regulation of locomotion"/>
    <property type="evidence" value="ECO:0007669"/>
    <property type="project" value="UniProtKB-ARBA"/>
</dbReference>
<evidence type="ECO:0000256" key="6">
    <source>
        <dbReference type="ARBA" id="ARBA00023319"/>
    </source>
</evidence>
<keyword evidence="7" id="KW-0175">Coiled coil</keyword>
<feature type="domain" description="Ig-like" evidence="9">
    <location>
        <begin position="1939"/>
        <end position="2031"/>
    </location>
</feature>
<feature type="compositionally biased region" description="Basic and acidic residues" evidence="8">
    <location>
        <begin position="5341"/>
        <end position="5353"/>
    </location>
</feature>
<keyword evidence="4" id="KW-0677">Repeat</keyword>
<dbReference type="SMART" id="SM00409">
    <property type="entry name" value="IG"/>
    <property type="match status" value="40"/>
</dbReference>
<feature type="region of interest" description="Disordered" evidence="8">
    <location>
        <begin position="5789"/>
        <end position="5822"/>
    </location>
</feature>
<dbReference type="FunFam" id="2.60.40.10:FF:001128">
    <property type="entry name" value="Sallimus, isoform P"/>
    <property type="match status" value="1"/>
</dbReference>
<keyword evidence="6" id="KW-0393">Immunoglobulin domain</keyword>
<feature type="domain" description="Ig-like" evidence="9">
    <location>
        <begin position="2337"/>
        <end position="2430"/>
    </location>
</feature>
<feature type="domain" description="Ig-like" evidence="9">
    <location>
        <begin position="6282"/>
        <end position="6370"/>
    </location>
</feature>
<feature type="compositionally biased region" description="Basic and acidic residues" evidence="8">
    <location>
        <begin position="4931"/>
        <end position="4942"/>
    </location>
</feature>
<dbReference type="PANTHER" id="PTHR47633:SF4">
    <property type="entry name" value="MYOPALLADIN ISOFORM X1"/>
    <property type="match status" value="1"/>
</dbReference>
<dbReference type="EMBL" id="CVRI01000075">
    <property type="protein sequence ID" value="CRL08289.1"/>
    <property type="molecule type" value="Genomic_DNA"/>
</dbReference>
<dbReference type="FunFam" id="2.60.40.10:FF:000966">
    <property type="entry name" value="Sallimus, isoform P"/>
    <property type="match status" value="1"/>
</dbReference>
<feature type="domain" description="Ig-like" evidence="9">
    <location>
        <begin position="2872"/>
        <end position="2959"/>
    </location>
</feature>
<feature type="compositionally biased region" description="Basic and acidic residues" evidence="8">
    <location>
        <begin position="4905"/>
        <end position="4918"/>
    </location>
</feature>
<dbReference type="FunFam" id="2.60.40.10:FF:001269">
    <property type="entry name" value="Sallimus, isoform P"/>
    <property type="match status" value="1"/>
</dbReference>
<dbReference type="GO" id="GO:0031672">
    <property type="term" value="C:A band"/>
    <property type="evidence" value="ECO:0007669"/>
    <property type="project" value="UniProtKB-SubCell"/>
</dbReference>
<comment type="subcellular location">
    <subcellularLocation>
        <location evidence="1">Cytoplasm</location>
        <location evidence="1">Myofibril</location>
        <location evidence="1">Sarcomere</location>
        <location evidence="1">A band</location>
    </subcellularLocation>
</comment>
<dbReference type="InterPro" id="IPR013098">
    <property type="entry name" value="Ig_I-set"/>
</dbReference>
<feature type="compositionally biased region" description="Basic and acidic residues" evidence="8">
    <location>
        <begin position="5419"/>
        <end position="5429"/>
    </location>
</feature>
<feature type="compositionally biased region" description="Basic and acidic residues" evidence="8">
    <location>
        <begin position="5645"/>
        <end position="5656"/>
    </location>
</feature>
<proteinExistence type="inferred from homology"/>
<feature type="compositionally biased region" description="Basic and acidic residues" evidence="8">
    <location>
        <begin position="4353"/>
        <end position="4365"/>
    </location>
</feature>
<feature type="compositionally biased region" description="Basic and acidic residues" evidence="8">
    <location>
        <begin position="4968"/>
        <end position="4979"/>
    </location>
</feature>
<dbReference type="FunFam" id="2.60.40.10:FF:000345">
    <property type="entry name" value="Muscle M-line assembly protein unc-89"/>
    <property type="match status" value="1"/>
</dbReference>
<feature type="compositionally biased region" description="Basic and acidic residues" evidence="8">
    <location>
        <begin position="5531"/>
        <end position="5543"/>
    </location>
</feature>
<evidence type="ECO:0000256" key="8">
    <source>
        <dbReference type="SAM" id="MobiDB-lite"/>
    </source>
</evidence>
<evidence type="ECO:0000256" key="4">
    <source>
        <dbReference type="ARBA" id="ARBA00022737"/>
    </source>
</evidence>
<evidence type="ECO:0000256" key="5">
    <source>
        <dbReference type="ARBA" id="ARBA00023157"/>
    </source>
</evidence>
<feature type="coiled-coil region" evidence="7">
    <location>
        <begin position="4233"/>
        <end position="4260"/>
    </location>
</feature>
<feature type="region of interest" description="Disordered" evidence="8">
    <location>
        <begin position="4351"/>
        <end position="4371"/>
    </location>
</feature>
<feature type="domain" description="Ig-like" evidence="9">
    <location>
        <begin position="1323"/>
        <end position="1413"/>
    </location>
</feature>
<feature type="domain" description="Ig-like" evidence="9">
    <location>
        <begin position="3520"/>
        <end position="3606"/>
    </location>
</feature>
<dbReference type="FunFam" id="2.60.40.10:FF:000080">
    <property type="entry name" value="Myosin light chain kinase, smooth muscle"/>
    <property type="match status" value="1"/>
</dbReference>
<feature type="compositionally biased region" description="Basic and acidic residues" evidence="8">
    <location>
        <begin position="5550"/>
        <end position="5561"/>
    </location>
</feature>
<feature type="domain" description="Ig-like" evidence="9">
    <location>
        <begin position="2603"/>
        <end position="2696"/>
    </location>
</feature>
<feature type="compositionally biased region" description="Basic and acidic residues" evidence="8">
    <location>
        <begin position="5075"/>
        <end position="5086"/>
    </location>
</feature>
<feature type="compositionally biased region" description="Basic and acidic residues" evidence="8">
    <location>
        <begin position="5265"/>
        <end position="5276"/>
    </location>
</feature>
<feature type="compositionally biased region" description="Basic and acidic residues" evidence="8">
    <location>
        <begin position="5813"/>
        <end position="5822"/>
    </location>
</feature>
<feature type="domain" description="Ig-like" evidence="9">
    <location>
        <begin position="279"/>
        <end position="368"/>
    </location>
</feature>
<keyword evidence="11" id="KW-1185">Reference proteome</keyword>
<reference evidence="10 11" key="1">
    <citation type="submission" date="2015-04" db="EMBL/GenBank/DDBJ databases">
        <authorList>
            <person name="Syromyatnikov M.Y."/>
            <person name="Popov V.N."/>
        </authorList>
    </citation>
    <scope>NUCLEOTIDE SEQUENCE [LARGE SCALE GENOMIC DNA]</scope>
</reference>
<keyword evidence="5" id="KW-1015">Disulfide bond</keyword>
<feature type="domain" description="Ig-like" evidence="9">
    <location>
        <begin position="3791"/>
        <end position="3881"/>
    </location>
</feature>
<feature type="region of interest" description="Disordered" evidence="8">
    <location>
        <begin position="60"/>
        <end position="90"/>
    </location>
</feature>
<feature type="domain" description="Ig-like" evidence="9">
    <location>
        <begin position="4072"/>
        <end position="4159"/>
    </location>
</feature>
<feature type="domain" description="Ig-like" evidence="9">
    <location>
        <begin position="4588"/>
        <end position="4701"/>
    </location>
</feature>
<dbReference type="Pfam" id="PF07679">
    <property type="entry name" value="I-set"/>
    <property type="match status" value="41"/>
</dbReference>
<dbReference type="InterPro" id="IPR007110">
    <property type="entry name" value="Ig-like_dom"/>
</dbReference>
<feature type="compositionally biased region" description="Basic and acidic residues" evidence="8">
    <location>
        <begin position="5324"/>
        <end position="5334"/>
    </location>
</feature>
<feature type="compositionally biased region" description="Basic and acidic residues" evidence="8">
    <location>
        <begin position="5151"/>
        <end position="5163"/>
    </location>
</feature>
<feature type="domain" description="Ig-like" evidence="9">
    <location>
        <begin position="3934"/>
        <end position="4025"/>
    </location>
</feature>
<dbReference type="SMART" id="SM00408">
    <property type="entry name" value="IGc2"/>
    <property type="match status" value="36"/>
</dbReference>
<dbReference type="FunFam" id="2.60.40.10:FF:000107">
    <property type="entry name" value="Myosin, light chain kinase a"/>
    <property type="match status" value="3"/>
</dbReference>
<feature type="domain" description="Ig-like" evidence="9">
    <location>
        <begin position="2735"/>
        <end position="2825"/>
    </location>
</feature>
<accession>A0A1J1JB60</accession>
<dbReference type="PROSITE" id="PS50835">
    <property type="entry name" value="IG_LIKE"/>
    <property type="match status" value="39"/>
</dbReference>